<keyword evidence="3" id="KW-1185">Reference proteome</keyword>
<dbReference type="InParanoid" id="I1J4Z9"/>
<evidence type="ECO:0000313" key="1">
    <source>
        <dbReference type="EMBL" id="KRH74470.1"/>
    </source>
</evidence>
<dbReference type="InterPro" id="IPR008507">
    <property type="entry name" value="DUF789"/>
</dbReference>
<reference evidence="1" key="3">
    <citation type="submission" date="2018-07" db="EMBL/GenBank/DDBJ databases">
        <title>WGS assembly of Glycine max.</title>
        <authorList>
            <person name="Schmutz J."/>
            <person name="Cannon S."/>
            <person name="Schlueter J."/>
            <person name="Ma J."/>
            <person name="Mitros T."/>
            <person name="Nelson W."/>
            <person name="Hyten D."/>
            <person name="Song Q."/>
            <person name="Thelen J."/>
            <person name="Cheng J."/>
            <person name="Xu D."/>
            <person name="Hellsten U."/>
            <person name="May G."/>
            <person name="Yu Y."/>
            <person name="Sakurai T."/>
            <person name="Umezawa T."/>
            <person name="Bhattacharyya M."/>
            <person name="Sandhu D."/>
            <person name="Valliyodan B."/>
            <person name="Lindquist E."/>
            <person name="Peto M."/>
            <person name="Grant D."/>
            <person name="Shu S."/>
            <person name="Goodstein D."/>
            <person name="Barry K."/>
            <person name="Futrell-Griggs M."/>
            <person name="Abernathy B."/>
            <person name="Du J."/>
            <person name="Tian Z."/>
            <person name="Zhu L."/>
            <person name="Gill N."/>
            <person name="Joshi T."/>
            <person name="Libault M."/>
            <person name="Sethuraman A."/>
            <person name="Zhang X."/>
            <person name="Shinozaki K."/>
            <person name="Nguyen H."/>
            <person name="Wing R."/>
            <person name="Cregan P."/>
            <person name="Specht J."/>
            <person name="Grimwood J."/>
            <person name="Rokhsar D."/>
            <person name="Stacey G."/>
            <person name="Shoemaker R."/>
            <person name="Jackson S."/>
        </authorList>
    </citation>
    <scope>NUCLEOTIDE SEQUENCE</scope>
    <source>
        <tissue evidence="1">Callus</tissue>
    </source>
</reference>
<accession>I1J4Z9</accession>
<name>I1J4Z9_SOYBN</name>
<dbReference type="HOGENOM" id="CLU_1799924_0_0_1"/>
<dbReference type="EMBL" id="CM000834">
    <property type="protein sequence ID" value="KRH74470.1"/>
    <property type="molecule type" value="Genomic_DNA"/>
</dbReference>
<evidence type="ECO:0000313" key="3">
    <source>
        <dbReference type="Proteomes" id="UP000008827"/>
    </source>
</evidence>
<dbReference type="Gramene" id="KRH74470">
    <property type="protein sequence ID" value="KRH74470"/>
    <property type="gene ID" value="GLYMA_01G022000"/>
</dbReference>
<organism evidence="1">
    <name type="scientific">Glycine max</name>
    <name type="common">Soybean</name>
    <name type="synonym">Glycine hispida</name>
    <dbReference type="NCBI Taxonomy" id="3847"/>
    <lineage>
        <taxon>Eukaryota</taxon>
        <taxon>Viridiplantae</taxon>
        <taxon>Streptophyta</taxon>
        <taxon>Embryophyta</taxon>
        <taxon>Tracheophyta</taxon>
        <taxon>Spermatophyta</taxon>
        <taxon>Magnoliopsida</taxon>
        <taxon>eudicotyledons</taxon>
        <taxon>Gunneridae</taxon>
        <taxon>Pentapetalae</taxon>
        <taxon>rosids</taxon>
        <taxon>fabids</taxon>
        <taxon>Fabales</taxon>
        <taxon>Fabaceae</taxon>
        <taxon>Papilionoideae</taxon>
        <taxon>50 kb inversion clade</taxon>
        <taxon>NPAAA clade</taxon>
        <taxon>indigoferoid/millettioid clade</taxon>
        <taxon>Phaseoleae</taxon>
        <taxon>Glycine</taxon>
        <taxon>Glycine subgen. Soja</taxon>
    </lineage>
</organism>
<gene>
    <name evidence="1" type="ORF">GLYMA_01G022000</name>
</gene>
<dbReference type="Proteomes" id="UP000008827">
    <property type="component" value="Chromosome 1"/>
</dbReference>
<dbReference type="PANTHER" id="PTHR31343:SF42">
    <property type="entry name" value="T15D22.8"/>
    <property type="match status" value="1"/>
</dbReference>
<protein>
    <submittedName>
        <fullName evidence="1 2">Uncharacterized protein</fullName>
    </submittedName>
</protein>
<dbReference type="Pfam" id="PF05623">
    <property type="entry name" value="DUF789"/>
    <property type="match status" value="1"/>
</dbReference>
<dbReference type="EnsemblPlants" id="KRH74470">
    <property type="protein sequence ID" value="KRH74470"/>
    <property type="gene ID" value="GLYMA_01G022000"/>
</dbReference>
<reference evidence="2" key="2">
    <citation type="submission" date="2018-02" db="UniProtKB">
        <authorList>
            <consortium name="EnsemblPlants"/>
        </authorList>
    </citation>
    <scope>IDENTIFICATION</scope>
    <source>
        <strain evidence="2">Williams 82</strain>
    </source>
</reference>
<dbReference type="PANTHER" id="PTHR31343">
    <property type="entry name" value="T15D22.8"/>
    <property type="match status" value="1"/>
</dbReference>
<dbReference type="AlphaFoldDB" id="I1J4Z9"/>
<evidence type="ECO:0000313" key="2">
    <source>
        <dbReference type="EnsemblPlants" id="KRH74470"/>
    </source>
</evidence>
<reference evidence="1 2" key="1">
    <citation type="journal article" date="2010" name="Nature">
        <title>Genome sequence of the palaeopolyploid soybean.</title>
        <authorList>
            <person name="Schmutz J."/>
            <person name="Cannon S.B."/>
            <person name="Schlueter J."/>
            <person name="Ma J."/>
            <person name="Mitros T."/>
            <person name="Nelson W."/>
            <person name="Hyten D.L."/>
            <person name="Song Q."/>
            <person name="Thelen J.J."/>
            <person name="Cheng J."/>
            <person name="Xu D."/>
            <person name="Hellsten U."/>
            <person name="May G.D."/>
            <person name="Yu Y."/>
            <person name="Sakurai T."/>
            <person name="Umezawa T."/>
            <person name="Bhattacharyya M.K."/>
            <person name="Sandhu D."/>
            <person name="Valliyodan B."/>
            <person name="Lindquist E."/>
            <person name="Peto M."/>
            <person name="Grant D."/>
            <person name="Shu S."/>
            <person name="Goodstein D."/>
            <person name="Barry K."/>
            <person name="Futrell-Griggs M."/>
            <person name="Abernathy B."/>
            <person name="Du J."/>
            <person name="Tian Z."/>
            <person name="Zhu L."/>
            <person name="Gill N."/>
            <person name="Joshi T."/>
            <person name="Libault M."/>
            <person name="Sethuraman A."/>
            <person name="Zhang X.-C."/>
            <person name="Shinozaki K."/>
            <person name="Nguyen H.T."/>
            <person name="Wing R.A."/>
            <person name="Cregan P."/>
            <person name="Specht J."/>
            <person name="Grimwood J."/>
            <person name="Rokhsar D."/>
            <person name="Stacey G."/>
            <person name="Shoemaker R.C."/>
            <person name="Jackson S.A."/>
        </authorList>
    </citation>
    <scope>NUCLEOTIDE SEQUENCE</scope>
    <source>
        <strain evidence="2">cv. Williams 82</strain>
        <tissue evidence="1">Callus</tissue>
    </source>
</reference>
<proteinExistence type="predicted"/>
<dbReference type="PaxDb" id="3847-GLYMA01G02710.1"/>
<sequence>MKCDLVIGTNERVRDLRNFLRLRGLYSVMRGNSTNESKRRGSMVIAVGFRTSDTSSSYAFFVSNYSHKSLKHKIRLKLFFAPFNVKTCNAEFQPYFILGDLWELLTEWSVCGAKVPLVLHDKDNDVWYYVSYLSRIQLKIWKLN</sequence>